<dbReference type="Proteomes" id="UP000051647">
    <property type="component" value="Unassembled WGS sequence"/>
</dbReference>
<dbReference type="SMART" id="SM00345">
    <property type="entry name" value="HTH_GNTR"/>
    <property type="match status" value="1"/>
</dbReference>
<dbReference type="Gene3D" id="1.10.10.10">
    <property type="entry name" value="Winged helix-like DNA-binding domain superfamily/Winged helix DNA-binding domain"/>
    <property type="match status" value="1"/>
</dbReference>
<dbReference type="InterPro" id="IPR000524">
    <property type="entry name" value="Tscrpt_reg_HTH_GntR"/>
</dbReference>
<evidence type="ECO:0000256" key="1">
    <source>
        <dbReference type="ARBA" id="ARBA00023015"/>
    </source>
</evidence>
<evidence type="ECO:0000256" key="3">
    <source>
        <dbReference type="ARBA" id="ARBA00023163"/>
    </source>
</evidence>
<dbReference type="InterPro" id="IPR036388">
    <property type="entry name" value="WH-like_DNA-bd_sf"/>
</dbReference>
<proteinExistence type="predicted"/>
<dbReference type="PANTHER" id="PTHR38445:SF6">
    <property type="entry name" value="GNTR-FAMILY TRANSCRIPTIONAL REGULATOR"/>
    <property type="match status" value="1"/>
</dbReference>
<dbReference type="eggNOG" id="COG1725">
    <property type="taxonomic scope" value="Bacteria"/>
</dbReference>
<dbReference type="GO" id="GO:0003677">
    <property type="term" value="F:DNA binding"/>
    <property type="evidence" value="ECO:0007669"/>
    <property type="project" value="UniProtKB-KW"/>
</dbReference>
<dbReference type="Pfam" id="PF00392">
    <property type="entry name" value="GntR"/>
    <property type="match status" value="1"/>
</dbReference>
<dbReference type="InterPro" id="IPR036390">
    <property type="entry name" value="WH_DNA-bd_sf"/>
</dbReference>
<evidence type="ECO:0000256" key="2">
    <source>
        <dbReference type="ARBA" id="ARBA00023125"/>
    </source>
</evidence>
<dbReference type="AlphaFoldDB" id="A0A0R1SJD7"/>
<dbReference type="GO" id="GO:0003700">
    <property type="term" value="F:DNA-binding transcription factor activity"/>
    <property type="evidence" value="ECO:0007669"/>
    <property type="project" value="InterPro"/>
</dbReference>
<dbReference type="PROSITE" id="PS50949">
    <property type="entry name" value="HTH_GNTR"/>
    <property type="match status" value="1"/>
</dbReference>
<evidence type="ECO:0000313" key="6">
    <source>
        <dbReference type="Proteomes" id="UP000051647"/>
    </source>
</evidence>
<protein>
    <submittedName>
        <fullName evidence="5">GntR family transcriptional regulator</fullName>
    </submittedName>
</protein>
<dbReference type="EMBL" id="AZFA01000024">
    <property type="protein sequence ID" value="KRL65896.1"/>
    <property type="molecule type" value="Genomic_DNA"/>
</dbReference>
<dbReference type="STRING" id="1423815.FC27_GL001188"/>
<evidence type="ECO:0000313" key="5">
    <source>
        <dbReference type="EMBL" id="KRL65896.1"/>
    </source>
</evidence>
<keyword evidence="3" id="KW-0804">Transcription</keyword>
<feature type="domain" description="HTH gntR-type" evidence="4">
    <location>
        <begin position="10"/>
        <end position="78"/>
    </location>
</feature>
<dbReference type="SUPFAM" id="SSF46785">
    <property type="entry name" value="Winged helix' DNA-binding domain"/>
    <property type="match status" value="1"/>
</dbReference>
<keyword evidence="6" id="KW-1185">Reference proteome</keyword>
<keyword evidence="2" id="KW-0238">DNA-binding</keyword>
<dbReference type="PANTHER" id="PTHR38445">
    <property type="entry name" value="HTH-TYPE TRANSCRIPTIONAL REPRESSOR YTRA"/>
    <property type="match status" value="1"/>
</dbReference>
<reference evidence="5 6" key="1">
    <citation type="journal article" date="2015" name="Genome Announc.">
        <title>Expanding the biotechnology potential of lactobacilli through comparative genomics of 213 strains and associated genera.</title>
        <authorList>
            <person name="Sun Z."/>
            <person name="Harris H.M."/>
            <person name="McCann A."/>
            <person name="Guo C."/>
            <person name="Argimon S."/>
            <person name="Zhang W."/>
            <person name="Yang X."/>
            <person name="Jeffery I.B."/>
            <person name="Cooney J.C."/>
            <person name="Kagawa T.F."/>
            <person name="Liu W."/>
            <person name="Song Y."/>
            <person name="Salvetti E."/>
            <person name="Wrobel A."/>
            <person name="Rasinkangas P."/>
            <person name="Parkhill J."/>
            <person name="Rea M.C."/>
            <person name="O'Sullivan O."/>
            <person name="Ritari J."/>
            <person name="Douillard F.P."/>
            <person name="Paul Ross R."/>
            <person name="Yang R."/>
            <person name="Briner A.E."/>
            <person name="Felis G.E."/>
            <person name="de Vos W.M."/>
            <person name="Barrangou R."/>
            <person name="Klaenhammer T.R."/>
            <person name="Caufield P.W."/>
            <person name="Cui Y."/>
            <person name="Zhang H."/>
            <person name="O'Toole P.W."/>
        </authorList>
    </citation>
    <scope>NUCLEOTIDE SEQUENCE [LARGE SCALE GENOMIC DNA]</scope>
    <source>
        <strain evidence="5 6">DSM 14857</strain>
    </source>
</reference>
<name>A0A0R1SJD7_9LACO</name>
<dbReference type="PATRIC" id="fig|1423815.3.peg.1219"/>
<organism evidence="5 6">
    <name type="scientific">Companilactobacillus versmoldensis DSM 14857 = KCTC 3814</name>
    <dbReference type="NCBI Taxonomy" id="1423815"/>
    <lineage>
        <taxon>Bacteria</taxon>
        <taxon>Bacillati</taxon>
        <taxon>Bacillota</taxon>
        <taxon>Bacilli</taxon>
        <taxon>Lactobacillales</taxon>
        <taxon>Lactobacillaceae</taxon>
        <taxon>Companilactobacillus</taxon>
    </lineage>
</organism>
<sequence>MKTVKFDDNIPIYLQIKNYLYHQIITGDLQPGQKLPSIRQLAVQVTANANTVQRSLSEMVAEKVIESQRGKGNFVTLDTDLIQRLKQRLVNEQLAIAYDQLHSLNLNDEEIITEFKKFLNNRGAKDE</sequence>
<keyword evidence="1" id="KW-0805">Transcription regulation</keyword>
<comment type="caution">
    <text evidence="5">The sequence shown here is derived from an EMBL/GenBank/DDBJ whole genome shotgun (WGS) entry which is preliminary data.</text>
</comment>
<accession>A0A0R1SJD7</accession>
<dbReference type="CDD" id="cd07377">
    <property type="entry name" value="WHTH_GntR"/>
    <property type="match status" value="1"/>
</dbReference>
<evidence type="ECO:0000259" key="4">
    <source>
        <dbReference type="PROSITE" id="PS50949"/>
    </source>
</evidence>
<gene>
    <name evidence="5" type="ORF">FC27_GL001188</name>
</gene>